<dbReference type="InterPro" id="IPR045057">
    <property type="entry name" value="Gcn5-rel_NAT"/>
</dbReference>
<organism evidence="3 4">
    <name type="scientific">Rufibacter immobilis</name>
    <dbReference type="NCBI Taxonomy" id="1348778"/>
    <lineage>
        <taxon>Bacteria</taxon>
        <taxon>Pseudomonadati</taxon>
        <taxon>Bacteroidota</taxon>
        <taxon>Cytophagia</taxon>
        <taxon>Cytophagales</taxon>
        <taxon>Hymenobacteraceae</taxon>
        <taxon>Rufibacter</taxon>
    </lineage>
</organism>
<keyword evidence="3" id="KW-0808">Transferase</keyword>
<feature type="domain" description="N-acetyltransferase" evidence="1">
    <location>
        <begin position="1"/>
        <end position="87"/>
    </location>
</feature>
<dbReference type="PROSITE" id="PS51729">
    <property type="entry name" value="GNAT_YJDJ"/>
    <property type="match status" value="1"/>
</dbReference>
<dbReference type="SUPFAM" id="SSF55729">
    <property type="entry name" value="Acyl-CoA N-acyltransferases (Nat)"/>
    <property type="match status" value="1"/>
</dbReference>
<protein>
    <submittedName>
        <fullName evidence="3">N-acetyltransferase</fullName>
    </submittedName>
</protein>
<evidence type="ECO:0000259" key="1">
    <source>
        <dbReference type="PROSITE" id="PS51186"/>
    </source>
</evidence>
<dbReference type="PANTHER" id="PTHR31435:SF9">
    <property type="entry name" value="PROTEIN NATD1"/>
    <property type="match status" value="1"/>
</dbReference>
<comment type="caution">
    <text evidence="3">The sequence shown here is derived from an EMBL/GenBank/DDBJ whole genome shotgun (WGS) entry which is preliminary data.</text>
</comment>
<evidence type="ECO:0000313" key="4">
    <source>
        <dbReference type="Proteomes" id="UP000271010"/>
    </source>
</evidence>
<dbReference type="InterPro" id="IPR016181">
    <property type="entry name" value="Acyl_CoA_acyltransferase"/>
</dbReference>
<dbReference type="GO" id="GO:0016747">
    <property type="term" value="F:acyltransferase activity, transferring groups other than amino-acyl groups"/>
    <property type="evidence" value="ECO:0007669"/>
    <property type="project" value="InterPro"/>
</dbReference>
<dbReference type="OrthoDB" id="9793389at2"/>
<dbReference type="CDD" id="cd04301">
    <property type="entry name" value="NAT_SF"/>
    <property type="match status" value="1"/>
</dbReference>
<proteinExistence type="predicted"/>
<dbReference type="EMBL" id="RJJE01000009">
    <property type="protein sequence ID" value="RNI29613.1"/>
    <property type="molecule type" value="Genomic_DNA"/>
</dbReference>
<gene>
    <name evidence="3" type="ORF">EFA69_08630</name>
</gene>
<dbReference type="PANTHER" id="PTHR31435">
    <property type="entry name" value="PROTEIN NATD1"/>
    <property type="match status" value="1"/>
</dbReference>
<keyword evidence="4" id="KW-1185">Reference proteome</keyword>
<dbReference type="RefSeq" id="WP_123132698.1">
    <property type="nucleotide sequence ID" value="NZ_JBHMAD010000007.1"/>
</dbReference>
<dbReference type="Pfam" id="PF14542">
    <property type="entry name" value="Acetyltransf_CG"/>
    <property type="match status" value="1"/>
</dbReference>
<evidence type="ECO:0000259" key="2">
    <source>
        <dbReference type="PROSITE" id="PS51729"/>
    </source>
</evidence>
<dbReference type="PROSITE" id="PS51186">
    <property type="entry name" value="GNAT"/>
    <property type="match status" value="1"/>
</dbReference>
<reference evidence="3 4" key="1">
    <citation type="submission" date="2018-11" db="EMBL/GenBank/DDBJ databases">
        <title>Rufibacter latericius sp. nov., isolated from water in Baiyang Lake.</title>
        <authorList>
            <person name="Yang Y."/>
        </authorList>
    </citation>
    <scope>NUCLEOTIDE SEQUENCE [LARGE SCALE GENOMIC DNA]</scope>
    <source>
        <strain evidence="3 4">MCC P1</strain>
    </source>
</reference>
<sequence length="87" mass="9960">MKLDIRHDEEAQQFTALMENEDIGELAYALPDPETIDFQHTFLEEEYRGKGLADQLIKHGIDYATSKGLEVRASCPAVARYLERHPL</sequence>
<feature type="domain" description="N-acetyltransferase" evidence="2">
    <location>
        <begin position="6"/>
        <end position="87"/>
    </location>
</feature>
<name>A0A3M9MXL9_9BACT</name>
<dbReference type="InterPro" id="IPR000182">
    <property type="entry name" value="GNAT_dom"/>
</dbReference>
<dbReference type="Proteomes" id="UP000271010">
    <property type="component" value="Unassembled WGS sequence"/>
</dbReference>
<dbReference type="InterPro" id="IPR031165">
    <property type="entry name" value="GNAT_YJDJ"/>
</dbReference>
<accession>A0A3M9MXL9</accession>
<dbReference type="Gene3D" id="3.40.630.30">
    <property type="match status" value="1"/>
</dbReference>
<evidence type="ECO:0000313" key="3">
    <source>
        <dbReference type="EMBL" id="RNI29613.1"/>
    </source>
</evidence>
<dbReference type="AlphaFoldDB" id="A0A3M9MXL9"/>